<dbReference type="EMBL" id="MDYL01000001">
    <property type="protein sequence ID" value="OQD78276.1"/>
    <property type="molecule type" value="Genomic_DNA"/>
</dbReference>
<accession>A0A1V6PP14</accession>
<dbReference type="PANTHER" id="PTHR35567">
    <property type="entry name" value="MALATE DEHYDROGENASE (AFU_ORTHOLOGUE AFUA_2G13800)"/>
    <property type="match status" value="1"/>
</dbReference>
<gene>
    <name evidence="2" type="ORF">PENDEC_c001G06331</name>
</gene>
<dbReference type="OrthoDB" id="1859733at2759"/>
<dbReference type="InterPro" id="IPR021851">
    <property type="entry name" value="DUF3455"/>
</dbReference>
<dbReference type="Pfam" id="PF11693">
    <property type="entry name" value="DUF2990"/>
    <property type="match status" value="1"/>
</dbReference>
<keyword evidence="1" id="KW-0732">Signal</keyword>
<dbReference type="Pfam" id="PF11937">
    <property type="entry name" value="DUF3455"/>
    <property type="match status" value="1"/>
</dbReference>
<dbReference type="Proteomes" id="UP000191522">
    <property type="component" value="Unassembled WGS sequence"/>
</dbReference>
<organism evidence="2 3">
    <name type="scientific">Penicillium decumbens</name>
    <dbReference type="NCBI Taxonomy" id="69771"/>
    <lineage>
        <taxon>Eukaryota</taxon>
        <taxon>Fungi</taxon>
        <taxon>Dikarya</taxon>
        <taxon>Ascomycota</taxon>
        <taxon>Pezizomycotina</taxon>
        <taxon>Eurotiomycetes</taxon>
        <taxon>Eurotiomycetidae</taxon>
        <taxon>Eurotiales</taxon>
        <taxon>Aspergillaceae</taxon>
        <taxon>Penicillium</taxon>
    </lineage>
</organism>
<keyword evidence="3" id="KW-1185">Reference proteome</keyword>
<feature type="signal peptide" evidence="1">
    <location>
        <begin position="1"/>
        <end position="16"/>
    </location>
</feature>
<evidence type="ECO:0000256" key="1">
    <source>
        <dbReference type="SAM" id="SignalP"/>
    </source>
</evidence>
<name>A0A1V6PP14_PENDC</name>
<reference evidence="3" key="1">
    <citation type="journal article" date="2017" name="Nat. Microbiol.">
        <title>Global analysis of biosynthetic gene clusters reveals vast potential of secondary metabolite production in Penicillium species.</title>
        <authorList>
            <person name="Nielsen J.C."/>
            <person name="Grijseels S."/>
            <person name="Prigent S."/>
            <person name="Ji B."/>
            <person name="Dainat J."/>
            <person name="Nielsen K.F."/>
            <person name="Frisvad J.C."/>
            <person name="Workman M."/>
            <person name="Nielsen J."/>
        </authorList>
    </citation>
    <scope>NUCLEOTIDE SEQUENCE [LARGE SCALE GENOMIC DNA]</scope>
    <source>
        <strain evidence="3">IBT 11843</strain>
    </source>
</reference>
<dbReference type="AlphaFoldDB" id="A0A1V6PP14"/>
<comment type="caution">
    <text evidence="2">The sequence shown here is derived from an EMBL/GenBank/DDBJ whole genome shotgun (WGS) entry which is preliminary data.</text>
</comment>
<feature type="chain" id="PRO_5011963472" description="Malate dehydrogenase" evidence="1">
    <location>
        <begin position="17"/>
        <end position="252"/>
    </location>
</feature>
<proteinExistence type="predicted"/>
<evidence type="ECO:0000313" key="3">
    <source>
        <dbReference type="Proteomes" id="UP000191522"/>
    </source>
</evidence>
<dbReference type="InterPro" id="IPR021706">
    <property type="entry name" value="DUF2990"/>
</dbReference>
<evidence type="ECO:0000313" key="2">
    <source>
        <dbReference type="EMBL" id="OQD78276.1"/>
    </source>
</evidence>
<dbReference type="OMA" id="GQPPKTC"/>
<protein>
    <recommendedName>
        <fullName evidence="4">Malate dehydrogenase</fullName>
    </recommendedName>
</protein>
<evidence type="ECO:0008006" key="4">
    <source>
        <dbReference type="Google" id="ProtNLM"/>
    </source>
</evidence>
<dbReference type="PANTHER" id="PTHR35567:SF1">
    <property type="entry name" value="CONSERVED FUNGAL PROTEIN (AFU_ORTHOLOGUE AFUA_1G14230)"/>
    <property type="match status" value="1"/>
</dbReference>
<sequence length="252" mass="26952">MRLAPVLLLMVAVSSAAPANFFNNAYDFSDGLAEFYGKVSKYIESVRHDVTPSTTCDTSKISLPSFASSLPSPDGVTPMYVALGRGTQNYTCADSTSNSAPVAVGAVANLYNATCIAANYPDLMEMLPNIAYKISMPANEYAAFPPANIQLMGHHFFYDSTTPEFNLDTTALNQYGVAMTKKKDQLSAPSDAAKGENGAVAWLYLTTTTGTVGKYKSVYRVNTASGSPPATCQGMPAAFEVQYAANYYFFGN</sequence>